<evidence type="ECO:0000256" key="1">
    <source>
        <dbReference type="ARBA" id="ARBA00023002"/>
    </source>
</evidence>
<evidence type="ECO:0000313" key="6">
    <source>
        <dbReference type="EMBL" id="SFH95301.1"/>
    </source>
</evidence>
<dbReference type="InterPro" id="IPR008333">
    <property type="entry name" value="Cbr1-like_FAD-bd_dom"/>
</dbReference>
<dbReference type="STRING" id="442341.SAMN04487959_11331"/>
<dbReference type="RefSeq" id="WP_092848432.1">
    <property type="nucleotide sequence ID" value="NZ_FOPY01000013.1"/>
</dbReference>
<dbReference type="Pfam" id="PF00970">
    <property type="entry name" value="FAD_binding_6"/>
    <property type="match status" value="1"/>
</dbReference>
<dbReference type="SUPFAM" id="SSF63380">
    <property type="entry name" value="Riboflavin synthase domain-like"/>
    <property type="match status" value="1"/>
</dbReference>
<comment type="similarity">
    <text evidence="3">Belongs to the Fre/LuxG FAD/NAD(P) flavoprotein oxidoreductase family.</text>
</comment>
<evidence type="ECO:0000259" key="5">
    <source>
        <dbReference type="PROSITE" id="PS51384"/>
    </source>
</evidence>
<dbReference type="AlphaFoldDB" id="A0A1I3E9B6"/>
<dbReference type="InterPro" id="IPR039261">
    <property type="entry name" value="FNR_nucleotide-bd"/>
</dbReference>
<dbReference type="Gene3D" id="3.40.50.80">
    <property type="entry name" value="Nucleotide-binding domain of ferredoxin-NADP reductase (FNR) module"/>
    <property type="match status" value="1"/>
</dbReference>
<feature type="compositionally biased region" description="Polar residues" evidence="4">
    <location>
        <begin position="256"/>
        <end position="266"/>
    </location>
</feature>
<feature type="region of interest" description="Disordered" evidence="4">
    <location>
        <begin position="244"/>
        <end position="266"/>
    </location>
</feature>
<evidence type="ECO:0000256" key="3">
    <source>
        <dbReference type="ARBA" id="ARBA00038177"/>
    </source>
</evidence>
<sequence length="266" mass="29331">MTPRTLTCQVISVEDLTPDVFRVQLEGRSEAVAHAPGQYLELLLDDETWVPFSIANAHRGDGTIELHIQHWPERSNSQRLREMIQQSQRLTLRMPSGECVLDETSGRPLLMVAAGTGFAQMKALLEAAFAANHDHPVSFWWAVRERRDFYLESLARQWAETHPNFAFHAVSETPLGGTFAGPRIHVHLGRIDEALAATLTDVSGYDVYLSGSPGMVYACIDTLAPLGLDATRVHSDVFAYAPRDPLIPESGDARTQGDNATPENGS</sequence>
<dbReference type="InterPro" id="IPR017938">
    <property type="entry name" value="Riboflavin_synthase-like_b-brl"/>
</dbReference>
<dbReference type="InterPro" id="IPR017927">
    <property type="entry name" value="FAD-bd_FR_type"/>
</dbReference>
<evidence type="ECO:0000313" key="7">
    <source>
        <dbReference type="Proteomes" id="UP000199040"/>
    </source>
</evidence>
<keyword evidence="1" id="KW-0560">Oxidoreductase</keyword>
<reference evidence="6 7" key="1">
    <citation type="submission" date="2016-10" db="EMBL/GenBank/DDBJ databases">
        <authorList>
            <person name="de Groot N.N."/>
        </authorList>
    </citation>
    <scope>NUCLEOTIDE SEQUENCE [LARGE SCALE GENOMIC DNA]</scope>
    <source>
        <strain evidence="6 7">CGMCC 1.6848</strain>
    </source>
</reference>
<dbReference type="Gene3D" id="2.40.30.10">
    <property type="entry name" value="Translation factors"/>
    <property type="match status" value="1"/>
</dbReference>
<keyword evidence="2" id="KW-0455">Luminescence</keyword>
<keyword evidence="7" id="KW-1185">Reference proteome</keyword>
<dbReference type="Pfam" id="PF00175">
    <property type="entry name" value="NAD_binding_1"/>
    <property type="match status" value="1"/>
</dbReference>
<evidence type="ECO:0000256" key="4">
    <source>
        <dbReference type="SAM" id="MobiDB-lite"/>
    </source>
</evidence>
<feature type="domain" description="FAD-binding FR-type" evidence="5">
    <location>
        <begin position="3"/>
        <end position="102"/>
    </location>
</feature>
<evidence type="ECO:0000256" key="2">
    <source>
        <dbReference type="ARBA" id="ARBA00023223"/>
    </source>
</evidence>
<protein>
    <submittedName>
        <fullName evidence="6">CDP-4-dehydro-6-deoxyglucose reductase</fullName>
    </submittedName>
</protein>
<gene>
    <name evidence="6" type="ORF">SAMN04487959_11331</name>
</gene>
<dbReference type="PROSITE" id="PS51384">
    <property type="entry name" value="FAD_FR"/>
    <property type="match status" value="1"/>
</dbReference>
<dbReference type="SUPFAM" id="SSF52343">
    <property type="entry name" value="Ferredoxin reductase-like, C-terminal NADP-linked domain"/>
    <property type="match status" value="1"/>
</dbReference>
<dbReference type="PRINTS" id="PR00410">
    <property type="entry name" value="PHEHYDRXLASE"/>
</dbReference>
<proteinExistence type="inferred from homology"/>
<accession>A0A1I3E9B6</accession>
<dbReference type="PANTHER" id="PTHR47354">
    <property type="entry name" value="NADH OXIDOREDUCTASE HCR"/>
    <property type="match status" value="1"/>
</dbReference>
<dbReference type="CDD" id="cd06189">
    <property type="entry name" value="flavin_oxioreductase"/>
    <property type="match status" value="1"/>
</dbReference>
<dbReference type="InterPro" id="IPR001433">
    <property type="entry name" value="OxRdtase_FAD/NAD-bd"/>
</dbReference>
<dbReference type="GO" id="GO:0008218">
    <property type="term" value="P:bioluminescence"/>
    <property type="evidence" value="ECO:0007669"/>
    <property type="project" value="UniProtKB-KW"/>
</dbReference>
<dbReference type="PANTHER" id="PTHR47354:SF7">
    <property type="entry name" value="NAD(P)H-FLAVIN REDUCTASE"/>
    <property type="match status" value="1"/>
</dbReference>
<organism evidence="6 7">
    <name type="scientific">Modicisalibacter xianhensis</name>
    <dbReference type="NCBI Taxonomy" id="442341"/>
    <lineage>
        <taxon>Bacteria</taxon>
        <taxon>Pseudomonadati</taxon>
        <taxon>Pseudomonadota</taxon>
        <taxon>Gammaproteobacteria</taxon>
        <taxon>Oceanospirillales</taxon>
        <taxon>Halomonadaceae</taxon>
        <taxon>Modicisalibacter</taxon>
    </lineage>
</organism>
<name>A0A1I3E9B6_9GAMM</name>
<dbReference type="InterPro" id="IPR050415">
    <property type="entry name" value="MRET"/>
</dbReference>
<dbReference type="EMBL" id="FOPY01000013">
    <property type="protein sequence ID" value="SFH95301.1"/>
    <property type="molecule type" value="Genomic_DNA"/>
</dbReference>
<dbReference type="Proteomes" id="UP000199040">
    <property type="component" value="Unassembled WGS sequence"/>
</dbReference>
<dbReference type="GO" id="GO:0016491">
    <property type="term" value="F:oxidoreductase activity"/>
    <property type="evidence" value="ECO:0007669"/>
    <property type="project" value="UniProtKB-KW"/>
</dbReference>